<sequence>MRDPRAPAPARRALDVLLTAVASVTWSFAGMAGTAALGLHLLGADAAGSLGPLTAAAVALAVGGSVVPDGDVKVFGLKGADAEAALDVMPLGVALAGALLLAYFFLRSLRAVGHVVRLPELAARVASVAVLFLAVLGWLAWAGHSTVTLDGERLRQGAEDRLRAGMGDRLGGLEGLDGGIGDLGGGLMDGLGGLMDAKTSVGFAVETVPTLLAGACWVLGVLLTALAASRRTPLPPGRLCECVHRTVRPAASALVLVLLLTVTAGLAAAGYAAASPA</sequence>
<evidence type="ECO:0000256" key="1">
    <source>
        <dbReference type="SAM" id="Phobius"/>
    </source>
</evidence>
<name>A0A8T4IPB4_9ACTN</name>
<feature type="transmembrane region" description="Helical" evidence="1">
    <location>
        <begin position="208"/>
        <end position="229"/>
    </location>
</feature>
<feature type="transmembrane region" description="Helical" evidence="1">
    <location>
        <begin position="88"/>
        <end position="109"/>
    </location>
</feature>
<keyword evidence="1" id="KW-0472">Membrane</keyword>
<feature type="transmembrane region" description="Helical" evidence="1">
    <location>
        <begin position="20"/>
        <end position="42"/>
    </location>
</feature>
<accession>A0A8T4IPB4</accession>
<reference evidence="2" key="1">
    <citation type="submission" date="2021-04" db="EMBL/GenBank/DDBJ databases">
        <title>Sequencing of actinobacteria type strains.</title>
        <authorList>
            <person name="Nguyen G.-S."/>
            <person name="Wentzel A."/>
        </authorList>
    </citation>
    <scope>NUCLEOTIDE SEQUENCE</scope>
    <source>
        <strain evidence="2">DSM 42095</strain>
    </source>
</reference>
<proteinExistence type="predicted"/>
<protein>
    <recommendedName>
        <fullName evidence="4">Integral membrane protein</fullName>
    </recommendedName>
</protein>
<comment type="caution">
    <text evidence="2">The sequence shown here is derived from an EMBL/GenBank/DDBJ whole genome shotgun (WGS) entry which is preliminary data.</text>
</comment>
<feature type="transmembrane region" description="Helical" evidence="1">
    <location>
        <begin position="121"/>
        <end position="141"/>
    </location>
</feature>
<feature type="transmembrane region" description="Helical" evidence="1">
    <location>
        <begin position="49"/>
        <end position="68"/>
    </location>
</feature>
<organism evidence="2 3">
    <name type="scientific">Streptomyces daliensis</name>
    <dbReference type="NCBI Taxonomy" id="299421"/>
    <lineage>
        <taxon>Bacteria</taxon>
        <taxon>Bacillati</taxon>
        <taxon>Actinomycetota</taxon>
        <taxon>Actinomycetes</taxon>
        <taxon>Kitasatosporales</taxon>
        <taxon>Streptomycetaceae</taxon>
        <taxon>Streptomyces</taxon>
    </lineage>
</organism>
<dbReference type="InterPro" id="IPR047724">
    <property type="entry name" value="Streptophobe"/>
</dbReference>
<keyword evidence="3" id="KW-1185">Reference proteome</keyword>
<evidence type="ECO:0008006" key="4">
    <source>
        <dbReference type="Google" id="ProtNLM"/>
    </source>
</evidence>
<dbReference type="AlphaFoldDB" id="A0A8T4IPB4"/>
<evidence type="ECO:0000313" key="3">
    <source>
        <dbReference type="Proteomes" id="UP000675554"/>
    </source>
</evidence>
<dbReference type="NCBIfam" id="NF038391">
    <property type="entry name" value="streptophobe"/>
    <property type="match status" value="1"/>
</dbReference>
<dbReference type="EMBL" id="JAGSMN010000225">
    <property type="protein sequence ID" value="MBR7673605.1"/>
    <property type="molecule type" value="Genomic_DNA"/>
</dbReference>
<feature type="non-terminal residue" evidence="2">
    <location>
        <position position="277"/>
    </location>
</feature>
<keyword evidence="1" id="KW-1133">Transmembrane helix</keyword>
<evidence type="ECO:0000313" key="2">
    <source>
        <dbReference type="EMBL" id="MBR7673605.1"/>
    </source>
</evidence>
<dbReference type="Proteomes" id="UP000675554">
    <property type="component" value="Unassembled WGS sequence"/>
</dbReference>
<keyword evidence="1" id="KW-0812">Transmembrane</keyword>
<feature type="transmembrane region" description="Helical" evidence="1">
    <location>
        <begin position="250"/>
        <end position="274"/>
    </location>
</feature>
<gene>
    <name evidence="2" type="ORF">KDA82_11360</name>
</gene>